<sequence>MSVRPGAIVKLLGRKHASLIRWIEARVNGIELLKVTCQCCAEKDECIGHRTCLAGFLGGLRALPVTVSLIIECHSHEQLFITDRKGPMTWLPNQLVSLTVTCAMKTWDLVRLSTFTALRELSVFMVNTTPLEPDAATKDNDVCSISPRR</sequence>
<keyword evidence="2" id="KW-1185">Reference proteome</keyword>
<organism evidence="1 2">
    <name type="scientific">Symbiochloris irregularis</name>
    <dbReference type="NCBI Taxonomy" id="706552"/>
    <lineage>
        <taxon>Eukaryota</taxon>
        <taxon>Viridiplantae</taxon>
        <taxon>Chlorophyta</taxon>
        <taxon>core chlorophytes</taxon>
        <taxon>Trebouxiophyceae</taxon>
        <taxon>Trebouxiales</taxon>
        <taxon>Trebouxiaceae</taxon>
        <taxon>Symbiochloris</taxon>
    </lineage>
</organism>
<comment type="caution">
    <text evidence="1">The sequence shown here is derived from an EMBL/GenBank/DDBJ whole genome shotgun (WGS) entry which is preliminary data.</text>
</comment>
<dbReference type="EMBL" id="JALJOQ010000034">
    <property type="protein sequence ID" value="KAK9807070.1"/>
    <property type="molecule type" value="Genomic_DNA"/>
</dbReference>
<dbReference type="Proteomes" id="UP001465755">
    <property type="component" value="Unassembled WGS sequence"/>
</dbReference>
<gene>
    <name evidence="1" type="ORF">WJX73_000062</name>
</gene>
<proteinExistence type="predicted"/>
<reference evidence="1 2" key="1">
    <citation type="journal article" date="2024" name="Nat. Commun.">
        <title>Phylogenomics reveals the evolutionary origins of lichenization in chlorophyte algae.</title>
        <authorList>
            <person name="Puginier C."/>
            <person name="Libourel C."/>
            <person name="Otte J."/>
            <person name="Skaloud P."/>
            <person name="Haon M."/>
            <person name="Grisel S."/>
            <person name="Petersen M."/>
            <person name="Berrin J.G."/>
            <person name="Delaux P.M."/>
            <person name="Dal Grande F."/>
            <person name="Keller J."/>
        </authorList>
    </citation>
    <scope>NUCLEOTIDE SEQUENCE [LARGE SCALE GENOMIC DNA]</scope>
    <source>
        <strain evidence="1 2">SAG 2036</strain>
    </source>
</reference>
<accession>A0AAW1PB76</accession>
<dbReference type="AlphaFoldDB" id="A0AAW1PB76"/>
<name>A0AAW1PB76_9CHLO</name>
<evidence type="ECO:0000313" key="2">
    <source>
        <dbReference type="Proteomes" id="UP001465755"/>
    </source>
</evidence>
<evidence type="ECO:0000313" key="1">
    <source>
        <dbReference type="EMBL" id="KAK9807070.1"/>
    </source>
</evidence>
<protein>
    <submittedName>
        <fullName evidence="1">Uncharacterized protein</fullName>
    </submittedName>
</protein>